<dbReference type="PANTHER" id="PTHR23129">
    <property type="entry name" value="ACYL-COENZYME A DIPHOSPHATASE FITM2"/>
    <property type="match status" value="1"/>
</dbReference>
<sequence>MAAHARHPPFPNRSPDLPIISPTARGTRALPALSQTPGALAPSLAADLHISETPVNYFARKNNIFNLYFVKIGWLWTTLAFASLLFCQPAYRSSSSLSQSQQQTRLRRTFQAFLRYAFATAVWYLMTQWFFGPAIIDRGFVVTGGKCEQILSQVENLESEPSASAQLELLFSAAACKAAGGSWRGGHDISGHVFMLVLATALLSFEAIGVGAFIAPSARADGETTRERKASDPTVSEGDQVDGSDPIKTWSLRLVWAVVGLGWWMLFMTAIWFHTWLEKWSGLFVALSTVYVVYILPRRLAPWREIIGIPGV</sequence>
<gene>
    <name evidence="8" type="primary">SCS3</name>
    <name evidence="8" type="synonym">FIT2B</name>
    <name evidence="10" type="ORF">N7532_010541</name>
</gene>
<dbReference type="GO" id="GO:0140042">
    <property type="term" value="P:lipid droplet formation"/>
    <property type="evidence" value="ECO:0007669"/>
    <property type="project" value="UniProtKB-UniRule"/>
</dbReference>
<evidence type="ECO:0000256" key="1">
    <source>
        <dbReference type="ARBA" id="ARBA00004477"/>
    </source>
</evidence>
<dbReference type="Pfam" id="PF10261">
    <property type="entry name" value="FIT"/>
    <property type="match status" value="1"/>
</dbReference>
<comment type="caution">
    <text evidence="10">The sequence shown here is derived from an EMBL/GenBank/DDBJ whole genome shotgun (WGS) entry which is preliminary data.</text>
</comment>
<dbReference type="InterPro" id="IPR019388">
    <property type="entry name" value="FIT"/>
</dbReference>
<comment type="function">
    <text evidence="8">Fatty acyl-coenzyme A (CoA) diphosphatase that hydrolyzes fatty acyl-CoA to yield acyl-4'-phosphopantetheine and adenosine 3',5'-bisphosphate. Preferentially hydrolyzes unsaturated long-chain acyl-CoA substrates in the endoplasmic reticulum (ER) lumen. This catalytic activity is required for maintaining ER structure and for lipid droplets (LDs) biogenesis, which are lipid storage organelles involved in maintaining lipid and energy homeostasis. May directly bind to diacylglycerol (DAGs) and triacylglycerol, which is also important for LD biogenesis. May support directional budding of nacent LDs from the ER into the cytosol by reducing DAG levels at sites of LD formation. May play a role in the regulation of cell morphology and cytoskeletal organization. Involved in phospholipid biosynthesis.</text>
</comment>
<protein>
    <recommendedName>
        <fullName evidence="8">Acyl-coenzyme A diphosphatase SCS3</fullName>
        <ecNumber evidence="8">3.6.1.-</ecNumber>
    </recommendedName>
    <alternativeName>
        <fullName evidence="8">FIT family protein SCS3</fullName>
    </alternativeName>
</protein>
<dbReference type="InterPro" id="IPR046400">
    <property type="entry name" value="SCS3"/>
</dbReference>
<accession>A0A9W9JY49</accession>
<keyword evidence="7 8" id="KW-0472">Membrane</keyword>
<dbReference type="HAMAP" id="MF_03231">
    <property type="entry name" value="SCS3"/>
    <property type="match status" value="1"/>
</dbReference>
<dbReference type="Proteomes" id="UP001149074">
    <property type="component" value="Unassembled WGS sequence"/>
</dbReference>
<keyword evidence="8" id="KW-0444">Lipid biosynthesis</keyword>
<evidence type="ECO:0000256" key="7">
    <source>
        <dbReference type="ARBA" id="ARBA00023136"/>
    </source>
</evidence>
<keyword evidence="8" id="KW-0594">Phospholipid biosynthesis</keyword>
<feature type="transmembrane region" description="Helical" evidence="9">
    <location>
        <begin position="112"/>
        <end position="131"/>
    </location>
</feature>
<comment type="catalytic activity">
    <reaction evidence="8">
        <text>an acyl-CoA + H2O = an acyl-4'-phosphopantetheine + adenosine 3',5'-bisphosphate + 2 H(+)</text>
        <dbReference type="Rhea" id="RHEA:50044"/>
        <dbReference type="ChEBI" id="CHEBI:15377"/>
        <dbReference type="ChEBI" id="CHEBI:15378"/>
        <dbReference type="ChEBI" id="CHEBI:58342"/>
        <dbReference type="ChEBI" id="CHEBI:58343"/>
        <dbReference type="ChEBI" id="CHEBI:132023"/>
    </reaction>
</comment>
<organism evidence="10 11">
    <name type="scientific">Penicillium argentinense</name>
    <dbReference type="NCBI Taxonomy" id="1131581"/>
    <lineage>
        <taxon>Eukaryota</taxon>
        <taxon>Fungi</taxon>
        <taxon>Dikarya</taxon>
        <taxon>Ascomycota</taxon>
        <taxon>Pezizomycotina</taxon>
        <taxon>Eurotiomycetes</taxon>
        <taxon>Eurotiomycetidae</taxon>
        <taxon>Eurotiales</taxon>
        <taxon>Aspergillaceae</taxon>
        <taxon>Penicillium</taxon>
    </lineage>
</organism>
<keyword evidence="11" id="KW-1185">Reference proteome</keyword>
<name>A0A9W9JY49_9EURO</name>
<dbReference type="GO" id="GO:0008654">
    <property type="term" value="P:phospholipid biosynthetic process"/>
    <property type="evidence" value="ECO:0007669"/>
    <property type="project" value="UniProtKB-KW"/>
</dbReference>
<dbReference type="GO" id="GO:0010945">
    <property type="term" value="F:coenzyme A diphosphatase activity"/>
    <property type="evidence" value="ECO:0007669"/>
    <property type="project" value="InterPro"/>
</dbReference>
<dbReference type="EMBL" id="JAPQKI010000010">
    <property type="protein sequence ID" value="KAJ5085770.1"/>
    <property type="molecule type" value="Genomic_DNA"/>
</dbReference>
<comment type="catalytic activity">
    <reaction evidence="8">
        <text>hexadecanoyl-CoA + H2O = S-hexadecanoyl-4'-phosphopantetheine + adenosine 3',5'-bisphosphate + 2 H(+)</text>
        <dbReference type="Rhea" id="RHEA:50032"/>
        <dbReference type="ChEBI" id="CHEBI:15377"/>
        <dbReference type="ChEBI" id="CHEBI:15378"/>
        <dbReference type="ChEBI" id="CHEBI:57379"/>
        <dbReference type="ChEBI" id="CHEBI:58343"/>
        <dbReference type="ChEBI" id="CHEBI:132018"/>
    </reaction>
</comment>
<feature type="transmembrane region" description="Helical" evidence="9">
    <location>
        <begin position="193"/>
        <end position="215"/>
    </location>
</feature>
<evidence type="ECO:0000313" key="11">
    <source>
        <dbReference type="Proteomes" id="UP001149074"/>
    </source>
</evidence>
<evidence type="ECO:0000313" key="10">
    <source>
        <dbReference type="EMBL" id="KAJ5085770.1"/>
    </source>
</evidence>
<evidence type="ECO:0000256" key="3">
    <source>
        <dbReference type="ARBA" id="ARBA00022801"/>
    </source>
</evidence>
<feature type="transmembrane region" description="Helical" evidence="9">
    <location>
        <begin position="280"/>
        <end position="297"/>
    </location>
</feature>
<comment type="similarity">
    <text evidence="8">Belongs to the FIT family. Fungal FIT2B/SCS3 subfamily.</text>
</comment>
<evidence type="ECO:0000256" key="4">
    <source>
        <dbReference type="ARBA" id="ARBA00022824"/>
    </source>
</evidence>
<comment type="catalytic activity">
    <reaction evidence="8">
        <text>(5Z,8Z,11Z,14Z)-eicosatetraenoyl-CoA + H2O = S-(5Z,8Z,11Z,14Z-eicosatetraenoyl)-4'-phosphopantetheine + adenosine 3',5'-bisphosphate + 2 H(+)</text>
        <dbReference type="Rhea" id="RHEA:65568"/>
        <dbReference type="ChEBI" id="CHEBI:15377"/>
        <dbReference type="ChEBI" id="CHEBI:15378"/>
        <dbReference type="ChEBI" id="CHEBI:57368"/>
        <dbReference type="ChEBI" id="CHEBI:58343"/>
        <dbReference type="ChEBI" id="CHEBI:156554"/>
    </reaction>
</comment>
<comment type="catalytic activity">
    <reaction evidence="8">
        <text>(9Z)-octadecenoyl-CoA + H2O = S-(9Z-octadecenoyl)-4'-phosphopantetheine + adenosine 3',5'-bisphosphate + 2 H(+)</text>
        <dbReference type="Rhea" id="RHEA:65564"/>
        <dbReference type="ChEBI" id="CHEBI:15377"/>
        <dbReference type="ChEBI" id="CHEBI:15378"/>
        <dbReference type="ChEBI" id="CHEBI:57387"/>
        <dbReference type="ChEBI" id="CHEBI:58343"/>
        <dbReference type="ChEBI" id="CHEBI:156553"/>
    </reaction>
</comment>
<comment type="subcellular location">
    <subcellularLocation>
        <location evidence="1 8">Endoplasmic reticulum membrane</location>
        <topology evidence="1 8">Multi-pass membrane protein</topology>
    </subcellularLocation>
</comment>
<keyword evidence="6" id="KW-0443">Lipid metabolism</keyword>
<feature type="transmembrane region" description="Helical" evidence="9">
    <location>
        <begin position="254"/>
        <end position="274"/>
    </location>
</feature>
<evidence type="ECO:0000256" key="8">
    <source>
        <dbReference type="HAMAP-Rule" id="MF_03231"/>
    </source>
</evidence>
<dbReference type="GO" id="GO:0005789">
    <property type="term" value="C:endoplasmic reticulum membrane"/>
    <property type="evidence" value="ECO:0007669"/>
    <property type="project" value="UniProtKB-SubCell"/>
</dbReference>
<keyword evidence="2 8" id="KW-0812">Transmembrane</keyword>
<proteinExistence type="inferred from homology"/>
<evidence type="ECO:0000256" key="2">
    <source>
        <dbReference type="ARBA" id="ARBA00022692"/>
    </source>
</evidence>
<feature type="active site" evidence="8">
    <location>
        <position position="192"/>
    </location>
</feature>
<feature type="transmembrane region" description="Helical" evidence="9">
    <location>
        <begin position="72"/>
        <end position="91"/>
    </location>
</feature>
<reference evidence="10" key="1">
    <citation type="submission" date="2022-11" db="EMBL/GenBank/DDBJ databases">
        <authorList>
            <person name="Petersen C."/>
        </authorList>
    </citation>
    <scope>NUCLEOTIDE SEQUENCE</scope>
    <source>
        <strain evidence="10">IBT 30761</strain>
    </source>
</reference>
<evidence type="ECO:0000256" key="9">
    <source>
        <dbReference type="SAM" id="Phobius"/>
    </source>
</evidence>
<keyword evidence="4 8" id="KW-0256">Endoplasmic reticulum</keyword>
<feature type="active site" evidence="8">
    <location>
        <position position="274"/>
    </location>
</feature>
<evidence type="ECO:0000256" key="5">
    <source>
        <dbReference type="ARBA" id="ARBA00022989"/>
    </source>
</evidence>
<evidence type="ECO:0000256" key="6">
    <source>
        <dbReference type="ARBA" id="ARBA00023098"/>
    </source>
</evidence>
<dbReference type="AlphaFoldDB" id="A0A9W9JY49"/>
<keyword evidence="8" id="KW-1208">Phospholipid metabolism</keyword>
<dbReference type="OrthoDB" id="5579088at2759"/>
<reference evidence="10" key="2">
    <citation type="journal article" date="2023" name="IMA Fungus">
        <title>Comparative genomic study of the Penicillium genus elucidates a diverse pangenome and 15 lateral gene transfer events.</title>
        <authorList>
            <person name="Petersen C."/>
            <person name="Sorensen T."/>
            <person name="Nielsen M.R."/>
            <person name="Sondergaard T.E."/>
            <person name="Sorensen J.L."/>
            <person name="Fitzpatrick D.A."/>
            <person name="Frisvad J.C."/>
            <person name="Nielsen K.L."/>
        </authorList>
    </citation>
    <scope>NUCLEOTIDE SEQUENCE</scope>
    <source>
        <strain evidence="10">IBT 30761</strain>
    </source>
</reference>
<dbReference type="PANTHER" id="PTHR23129:SF0">
    <property type="entry name" value="ACYL-COENZYME A DIPHOSPHATASE FITM2"/>
    <property type="match status" value="1"/>
</dbReference>
<keyword evidence="3 8" id="KW-0378">Hydrolase</keyword>
<keyword evidence="5 8" id="KW-1133">Transmembrane helix</keyword>
<dbReference type="EC" id="3.6.1.-" evidence="8"/>